<proteinExistence type="predicted"/>
<keyword evidence="2" id="KW-1185">Reference proteome</keyword>
<reference evidence="1" key="1">
    <citation type="submission" date="2024-04" db="EMBL/GenBank/DDBJ databases">
        <authorList>
            <consortium name="Molecular Ecology Group"/>
        </authorList>
    </citation>
    <scope>NUCLEOTIDE SEQUENCE</scope>
</reference>
<dbReference type="InterPro" id="IPR010736">
    <property type="entry name" value="SHIPPO-rpt"/>
</dbReference>
<evidence type="ECO:0008006" key="3">
    <source>
        <dbReference type="Google" id="ProtNLM"/>
    </source>
</evidence>
<dbReference type="EMBL" id="OZ034825">
    <property type="protein sequence ID" value="CAL1680824.1"/>
    <property type="molecule type" value="Genomic_DNA"/>
</dbReference>
<evidence type="ECO:0000313" key="1">
    <source>
        <dbReference type="EMBL" id="CAL1680824.1"/>
    </source>
</evidence>
<evidence type="ECO:0000313" key="2">
    <source>
        <dbReference type="Proteomes" id="UP001497644"/>
    </source>
</evidence>
<organism evidence="1 2">
    <name type="scientific">Lasius platythorax</name>
    <dbReference type="NCBI Taxonomy" id="488582"/>
    <lineage>
        <taxon>Eukaryota</taxon>
        <taxon>Metazoa</taxon>
        <taxon>Ecdysozoa</taxon>
        <taxon>Arthropoda</taxon>
        <taxon>Hexapoda</taxon>
        <taxon>Insecta</taxon>
        <taxon>Pterygota</taxon>
        <taxon>Neoptera</taxon>
        <taxon>Endopterygota</taxon>
        <taxon>Hymenoptera</taxon>
        <taxon>Apocrita</taxon>
        <taxon>Aculeata</taxon>
        <taxon>Formicoidea</taxon>
        <taxon>Formicidae</taxon>
        <taxon>Formicinae</taxon>
        <taxon>Lasius</taxon>
        <taxon>Lasius</taxon>
    </lineage>
</organism>
<protein>
    <recommendedName>
        <fullName evidence="3">Outer dense fiber protein 3</fullName>
    </recommendedName>
</protein>
<dbReference type="InterPro" id="IPR051291">
    <property type="entry name" value="CIMAP"/>
</dbReference>
<accession>A0AAV2NLW6</accession>
<dbReference type="Pfam" id="PF07004">
    <property type="entry name" value="SHIPPO-rpt"/>
    <property type="match status" value="4"/>
</dbReference>
<sequence>MQARTGLKTYVIGPGPHYNIRNLTKSGPDNPPAYTIRGREISKLQEFAPGPGAYSPELCPPMNHSRRAPAYSMKSRGVTKILDEGPGPNSYSLPTCIGPKVPDKVAKGAFSIAHYHEIRKEIISPGPAAYINIDYNMIKRRSPAYSLKGRYILSEKYRSPAPIFYPLYDTQKRSPMYSFGIKHSECTEIPMTQLDED</sequence>
<gene>
    <name evidence="1" type="ORF">LPLAT_LOCUS6780</name>
</gene>
<dbReference type="AlphaFoldDB" id="A0AAV2NLW6"/>
<dbReference type="PANTHER" id="PTHR21580">
    <property type="entry name" value="SHIPPO-1-RELATED"/>
    <property type="match status" value="1"/>
</dbReference>
<name>A0AAV2NLW6_9HYME</name>
<dbReference type="Proteomes" id="UP001497644">
    <property type="component" value="Chromosome 2"/>
</dbReference>
<dbReference type="PANTHER" id="PTHR21580:SF28">
    <property type="entry name" value="BOREALIN N-TERMINAL DOMAIN-CONTAINING PROTEIN-RELATED"/>
    <property type="match status" value="1"/>
</dbReference>